<keyword evidence="1" id="KW-0489">Methyltransferase</keyword>
<proteinExistence type="predicted"/>
<sequence length="214" mass="24995">MINNPLVFKNSEQYWDDRYRLQGNSGAGSYGCLADFKAKSINQFVADNNIQSVMEFGCGDGNQLSLAQYPRYTGFDVSEHALQRCKKRFDSDQTKDFYPVNKWEGQQAELTLSLDVLYHLIEDSVFDKYMKTLFDAAKLFVIIYSSNDEQLNQLLGGHVKHVRHRRFTDWVMSNMADKWDFHDLIPNQYPFNVNDQNNTSFSDFYIFRRVAESL</sequence>
<protein>
    <submittedName>
        <fullName evidence="1">Pseudaminic acid biosynthesis-associated methylase</fullName>
    </submittedName>
</protein>
<keyword evidence="2" id="KW-1185">Reference proteome</keyword>
<evidence type="ECO:0000313" key="1">
    <source>
        <dbReference type="EMBL" id="VFS61156.1"/>
    </source>
</evidence>
<name>A0A2X3E1X4_KLUCR</name>
<dbReference type="InterPro" id="IPR029063">
    <property type="entry name" value="SAM-dependent_MTases_sf"/>
</dbReference>
<accession>A0A2X3E1X4</accession>
<dbReference type="Pfam" id="PF13489">
    <property type="entry name" value="Methyltransf_23"/>
    <property type="match status" value="1"/>
</dbReference>
<dbReference type="Proteomes" id="UP000401081">
    <property type="component" value="Unassembled WGS sequence"/>
</dbReference>
<dbReference type="GO" id="GO:0008168">
    <property type="term" value="F:methyltransferase activity"/>
    <property type="evidence" value="ECO:0007669"/>
    <property type="project" value="UniProtKB-KW"/>
</dbReference>
<gene>
    <name evidence="1" type="ORF">NCTC12993_01793</name>
</gene>
<dbReference type="RefSeq" id="WP_061280637.1">
    <property type="nucleotide sequence ID" value="NZ_CP134165.1"/>
</dbReference>
<keyword evidence="1" id="KW-0808">Transferase</keyword>
<dbReference type="Gene3D" id="3.40.50.150">
    <property type="entry name" value="Vaccinia Virus protein VP39"/>
    <property type="match status" value="1"/>
</dbReference>
<dbReference type="SUPFAM" id="SSF53335">
    <property type="entry name" value="S-adenosyl-L-methionine-dependent methyltransferases"/>
    <property type="match status" value="1"/>
</dbReference>
<dbReference type="GeneID" id="99776627"/>
<dbReference type="EMBL" id="CAADJD010000015">
    <property type="protein sequence ID" value="VFS61156.1"/>
    <property type="molecule type" value="Genomic_DNA"/>
</dbReference>
<evidence type="ECO:0000313" key="2">
    <source>
        <dbReference type="Proteomes" id="UP000401081"/>
    </source>
</evidence>
<dbReference type="OrthoDB" id="529131at2"/>
<dbReference type="GO" id="GO:0032259">
    <property type="term" value="P:methylation"/>
    <property type="evidence" value="ECO:0007669"/>
    <property type="project" value="UniProtKB-KW"/>
</dbReference>
<dbReference type="AlphaFoldDB" id="A0A2X3E1X4"/>
<organism evidence="1 2">
    <name type="scientific">Kluyvera cryocrescens</name>
    <name type="common">Kluyvera citrophila</name>
    <dbReference type="NCBI Taxonomy" id="580"/>
    <lineage>
        <taxon>Bacteria</taxon>
        <taxon>Pseudomonadati</taxon>
        <taxon>Pseudomonadota</taxon>
        <taxon>Gammaproteobacteria</taxon>
        <taxon>Enterobacterales</taxon>
        <taxon>Enterobacteriaceae</taxon>
        <taxon>Kluyvera</taxon>
    </lineage>
</organism>
<reference evidence="1 2" key="1">
    <citation type="submission" date="2019-03" db="EMBL/GenBank/DDBJ databases">
        <authorList>
            <consortium name="Pathogen Informatics"/>
        </authorList>
    </citation>
    <scope>NUCLEOTIDE SEQUENCE [LARGE SCALE GENOMIC DNA]</scope>
    <source>
        <strain evidence="1 2">NCTC12993</strain>
    </source>
</reference>